<accession>A0A1Z2KYA7</accession>
<evidence type="ECO:0000256" key="1">
    <source>
        <dbReference type="ARBA" id="ARBA00006515"/>
    </source>
</evidence>
<dbReference type="PANTHER" id="PTHR43150:SF4">
    <property type="entry name" value="L-GLYCERALDEHYDE 3-PHOSPHATE REDUCTASE"/>
    <property type="match status" value="1"/>
</dbReference>
<evidence type="ECO:0000313" key="6">
    <source>
        <dbReference type="Proteomes" id="UP000195755"/>
    </source>
</evidence>
<dbReference type="Gene3D" id="3.20.20.100">
    <property type="entry name" value="NADP-dependent oxidoreductase domain"/>
    <property type="match status" value="1"/>
</dbReference>
<dbReference type="Proteomes" id="UP000195755">
    <property type="component" value="Chromosome"/>
</dbReference>
<keyword evidence="3" id="KW-0560">Oxidoreductase</keyword>
<dbReference type="GO" id="GO:0051596">
    <property type="term" value="P:methylglyoxal catabolic process"/>
    <property type="evidence" value="ECO:0007669"/>
    <property type="project" value="TreeGrafter"/>
</dbReference>
<dbReference type="PANTHER" id="PTHR43150">
    <property type="entry name" value="HYPERKINETIC, ISOFORM M"/>
    <property type="match status" value="1"/>
</dbReference>
<dbReference type="SUPFAM" id="SSF51430">
    <property type="entry name" value="NAD(P)-linked oxidoreductase"/>
    <property type="match status" value="1"/>
</dbReference>
<proteinExistence type="inferred from homology"/>
<reference evidence="5 6" key="1">
    <citation type="submission" date="2017-06" db="EMBL/GenBank/DDBJ databases">
        <title>Streptomyces albireticuli Genome sequencing and assembly.</title>
        <authorList>
            <person name="Wang Y."/>
            <person name="Du B."/>
            <person name="Ding Y."/>
            <person name="Liu H."/>
            <person name="Hou Q."/>
            <person name="Liu K."/>
            <person name="Yao L."/>
            <person name="Wang C."/>
        </authorList>
    </citation>
    <scope>NUCLEOTIDE SEQUENCE [LARGE SCALE GENOMIC DNA]</scope>
    <source>
        <strain evidence="5 6">MDJK11</strain>
    </source>
</reference>
<dbReference type="KEGG" id="salj:SMD11_1382"/>
<keyword evidence="2" id="KW-0521">NADP</keyword>
<dbReference type="GO" id="GO:0016491">
    <property type="term" value="F:oxidoreductase activity"/>
    <property type="evidence" value="ECO:0007669"/>
    <property type="project" value="UniProtKB-KW"/>
</dbReference>
<comment type="similarity">
    <text evidence="1">Belongs to the shaker potassium channel beta subunit family.</text>
</comment>
<dbReference type="InterPro" id="IPR036812">
    <property type="entry name" value="NAD(P)_OxRdtase_dom_sf"/>
</dbReference>
<dbReference type="EMBL" id="CP021744">
    <property type="protein sequence ID" value="ARZ67043.1"/>
    <property type="molecule type" value="Genomic_DNA"/>
</dbReference>
<gene>
    <name evidence="5" type="ORF">SMD11_1382</name>
</gene>
<dbReference type="CDD" id="cd19074">
    <property type="entry name" value="Aldo_ket_red_shaker-like"/>
    <property type="match status" value="1"/>
</dbReference>
<dbReference type="InterPro" id="IPR005399">
    <property type="entry name" value="K_chnl_volt-dep_bsu_KCNAB-rel"/>
</dbReference>
<evidence type="ECO:0000256" key="2">
    <source>
        <dbReference type="ARBA" id="ARBA00022857"/>
    </source>
</evidence>
<dbReference type="AlphaFoldDB" id="A0A1Z2KYA7"/>
<name>A0A1Z2KYA7_9ACTN</name>
<sequence>MIVSRIAYGNWLTRSSSRSEETETALVRAALDAGITTFDTADVYADTQAEESLGRALKGERREGLEIFTKVFAPTGPGRNDMGLSRKHIRESIEGSLRRLGTDHVDLYQAHRFDPSTPLEETMEAFADLVHAGKAHYIGVSEWTADQIRRGHALARELRIPLVSNQPQYSALWRVPEAEVMPVCEELGMSQIVWSPLAQGVLTGKYLPGGEWPADSRATASNDGSPVLADWLNDDVLGRVQRLRPVADGLGLTLAQLSLAWVLQHPNVATAVIGASRPEQIAGNAEAAGVRLDEETMAAIDAALAPVANRDPSVTADSSPADPGWRLA</sequence>
<organism evidence="5 6">
    <name type="scientific">Streptomyces albireticuli</name>
    <dbReference type="NCBI Taxonomy" id="1940"/>
    <lineage>
        <taxon>Bacteria</taxon>
        <taxon>Bacillati</taxon>
        <taxon>Actinomycetota</taxon>
        <taxon>Actinomycetes</taxon>
        <taxon>Kitasatosporales</taxon>
        <taxon>Streptomycetaceae</taxon>
        <taxon>Streptomyces</taxon>
    </lineage>
</organism>
<dbReference type="Pfam" id="PF00248">
    <property type="entry name" value="Aldo_ket_red"/>
    <property type="match status" value="1"/>
</dbReference>
<protein>
    <submittedName>
        <fullName evidence="5">Aldo-keto reductase</fullName>
    </submittedName>
</protein>
<dbReference type="InterPro" id="IPR023210">
    <property type="entry name" value="NADP_OxRdtase_dom"/>
</dbReference>
<feature type="domain" description="NADP-dependent oxidoreductase" evidence="4">
    <location>
        <begin position="5"/>
        <end position="304"/>
    </location>
</feature>
<evidence type="ECO:0000259" key="4">
    <source>
        <dbReference type="Pfam" id="PF00248"/>
    </source>
</evidence>
<evidence type="ECO:0000256" key="3">
    <source>
        <dbReference type="ARBA" id="ARBA00023002"/>
    </source>
</evidence>
<evidence type="ECO:0000313" key="5">
    <source>
        <dbReference type="EMBL" id="ARZ67043.1"/>
    </source>
</evidence>